<dbReference type="Proteomes" id="UP001273589">
    <property type="component" value="Unassembled WGS sequence"/>
</dbReference>
<dbReference type="GO" id="GO:0003677">
    <property type="term" value="F:DNA binding"/>
    <property type="evidence" value="ECO:0007669"/>
    <property type="project" value="InterPro"/>
</dbReference>
<dbReference type="InterPro" id="IPR036366">
    <property type="entry name" value="PGBDSf"/>
</dbReference>
<dbReference type="SMART" id="SM00530">
    <property type="entry name" value="HTH_XRE"/>
    <property type="match status" value="1"/>
</dbReference>
<feature type="compositionally biased region" description="Basic and acidic residues" evidence="1">
    <location>
        <begin position="83"/>
        <end position="104"/>
    </location>
</feature>
<evidence type="ECO:0000313" key="5">
    <source>
        <dbReference type="Proteomes" id="UP001273589"/>
    </source>
</evidence>
<dbReference type="Gene3D" id="1.10.101.10">
    <property type="entry name" value="PGBD-like superfamily/PGBD"/>
    <property type="match status" value="1"/>
</dbReference>
<gene>
    <name evidence="4" type="ORF">PV367_06140</name>
</gene>
<dbReference type="Pfam" id="PF13560">
    <property type="entry name" value="HTH_31"/>
    <property type="match status" value="1"/>
</dbReference>
<dbReference type="SUPFAM" id="SSF47413">
    <property type="entry name" value="lambda repressor-like DNA-binding domains"/>
    <property type="match status" value="1"/>
</dbReference>
<feature type="transmembrane region" description="Helical" evidence="2">
    <location>
        <begin position="171"/>
        <end position="191"/>
    </location>
</feature>
<dbReference type="InterPro" id="IPR001387">
    <property type="entry name" value="Cro/C1-type_HTH"/>
</dbReference>
<dbReference type="PROSITE" id="PS50943">
    <property type="entry name" value="HTH_CROC1"/>
    <property type="match status" value="1"/>
</dbReference>
<dbReference type="SUPFAM" id="SSF53955">
    <property type="entry name" value="Lysozyme-like"/>
    <property type="match status" value="1"/>
</dbReference>
<evidence type="ECO:0000259" key="3">
    <source>
        <dbReference type="PROSITE" id="PS50943"/>
    </source>
</evidence>
<name>A0AAJ2PKY4_9ACTN</name>
<dbReference type="InterPro" id="IPR010982">
    <property type="entry name" value="Lambda_DNA-bd_dom_sf"/>
</dbReference>
<protein>
    <submittedName>
        <fullName evidence="4">Helix-turn-helix domain-containing protein</fullName>
    </submittedName>
</protein>
<evidence type="ECO:0000256" key="2">
    <source>
        <dbReference type="SAM" id="Phobius"/>
    </source>
</evidence>
<feature type="compositionally biased region" description="Low complexity" evidence="1">
    <location>
        <begin position="146"/>
        <end position="160"/>
    </location>
</feature>
<feature type="domain" description="HTH cro/C1-type" evidence="3">
    <location>
        <begin position="14"/>
        <end position="69"/>
    </location>
</feature>
<dbReference type="InterPro" id="IPR002477">
    <property type="entry name" value="Peptidoglycan-bd-like"/>
</dbReference>
<dbReference type="Gene3D" id="1.10.260.40">
    <property type="entry name" value="lambda repressor-like DNA-binding domains"/>
    <property type="match status" value="1"/>
</dbReference>
<evidence type="ECO:0000313" key="4">
    <source>
        <dbReference type="EMBL" id="MDX3129393.1"/>
    </source>
</evidence>
<keyword evidence="2" id="KW-0472">Membrane</keyword>
<keyword evidence="2" id="KW-0812">Transmembrane</keyword>
<accession>A0AAJ2PKY4</accession>
<keyword evidence="2" id="KW-1133">Transmembrane helix</keyword>
<proteinExistence type="predicted"/>
<dbReference type="InterPro" id="IPR023346">
    <property type="entry name" value="Lysozyme-like_dom_sf"/>
</dbReference>
<dbReference type="Pfam" id="PF01471">
    <property type="entry name" value="PG_binding_1"/>
    <property type="match status" value="1"/>
</dbReference>
<evidence type="ECO:0000256" key="1">
    <source>
        <dbReference type="SAM" id="MobiDB-lite"/>
    </source>
</evidence>
<sequence>MTATADPERFAALLRSLKERSGLSYEALAQRTGSSRSTLHRYCSGSYVPPDYGSVHRFAAVCGASPNELRQLHRLWAVADMSRMGDEGEGDKSDGGGREGERPPDTPMSGRGPEAAPRQTPGPGQTPAPEQVQGTAQESGPEADEAGPAPTAVAGTTPPGHMTAPGPWRRALLILGVCFLLLVAGGTWLTLTTRQQASAEDADDGRLLFSAACAEPVGMGQHDACVQEVQRLLAEAGADISVDSSFGPQTLRRVTAFQVLHGLDADGVVGTETKKALYDPKARIRSWSPKKVRQRVRQVFAEEPDHAVAIADCQSFLDPLHILPNTNGTRNWGVFQISDARLSKLGGTPRKALDPEWNIQAAYRLWKRAGDFNDWPYCERAYTRSPSSKKAVSTYTDTASNRLLHKSG</sequence>
<organism evidence="4 5">
    <name type="scientific">Streptomyces europaeiscabiei</name>
    <dbReference type="NCBI Taxonomy" id="146819"/>
    <lineage>
        <taxon>Bacteria</taxon>
        <taxon>Bacillati</taxon>
        <taxon>Actinomycetota</taxon>
        <taxon>Actinomycetes</taxon>
        <taxon>Kitasatosporales</taxon>
        <taxon>Streptomycetaceae</taxon>
        <taxon>Streptomyces</taxon>
    </lineage>
</organism>
<feature type="region of interest" description="Disordered" evidence="1">
    <location>
        <begin position="83"/>
        <end position="163"/>
    </location>
</feature>
<reference evidence="4" key="1">
    <citation type="journal article" date="2023" name="Microb. Genom.">
        <title>Mesoterricola silvestris gen. nov., sp. nov., Mesoterricola sediminis sp. nov., Geothrix oryzae sp. nov., Geothrix edaphica sp. nov., Geothrix rubra sp. nov., and Geothrix limicola sp. nov., six novel members of Acidobacteriota isolated from soils.</title>
        <authorList>
            <person name="Weisberg A.J."/>
            <person name="Pearce E."/>
            <person name="Kramer C.G."/>
            <person name="Chang J.H."/>
            <person name="Clarke C.R."/>
        </authorList>
    </citation>
    <scope>NUCLEOTIDE SEQUENCE</scope>
    <source>
        <strain evidence="4">ND06-05F</strain>
    </source>
</reference>
<comment type="caution">
    <text evidence="4">The sequence shown here is derived from an EMBL/GenBank/DDBJ whole genome shotgun (WGS) entry which is preliminary data.</text>
</comment>
<dbReference type="SUPFAM" id="SSF47090">
    <property type="entry name" value="PGBD-like"/>
    <property type="match status" value="1"/>
</dbReference>
<dbReference type="CDD" id="cd00093">
    <property type="entry name" value="HTH_XRE"/>
    <property type="match status" value="1"/>
</dbReference>
<dbReference type="AlphaFoldDB" id="A0AAJ2PKY4"/>
<dbReference type="EMBL" id="JARAWN010000022">
    <property type="protein sequence ID" value="MDX3129393.1"/>
    <property type="molecule type" value="Genomic_DNA"/>
</dbReference>
<dbReference type="InterPro" id="IPR036365">
    <property type="entry name" value="PGBD-like_sf"/>
</dbReference>
<dbReference type="RefSeq" id="WP_319689917.1">
    <property type="nucleotide sequence ID" value="NZ_JARAWN010000022.1"/>
</dbReference>